<evidence type="ECO:0000313" key="1">
    <source>
        <dbReference type="EMBL" id="QGY29799.1"/>
    </source>
</evidence>
<protein>
    <submittedName>
        <fullName evidence="1">Uncharacterized protein</fullName>
    </submittedName>
</protein>
<dbReference type="RefSeq" id="WP_208715739.1">
    <property type="nucleotide sequence ID" value="NZ_CP024768.1"/>
</dbReference>
<proteinExistence type="predicted"/>
<evidence type="ECO:0000313" key="2">
    <source>
        <dbReference type="Proteomes" id="UP000502005"/>
    </source>
</evidence>
<name>A0A6B9G9Z4_PANCY</name>
<dbReference type="AlphaFoldDB" id="A0A6B9G9Z4"/>
<sequence>MKLTWNDKQEIQQIIAGFTEQDNESIYTEVESIVEGSKSNPAENAMTVFLTPLFDFTLVSAAQDDVTAQDMAQAFVWDYVTKVVQWNHALETFKARHSTREAA</sequence>
<dbReference type="Proteomes" id="UP000502005">
    <property type="component" value="Chromosome"/>
</dbReference>
<gene>
    <name evidence="1" type="ORF">CUN67_13025</name>
</gene>
<accession>A0A6B9G9Z4</accession>
<organism evidence="1 2">
    <name type="scientific">Pantoea cypripedii</name>
    <name type="common">Pectobacterium cypripedii</name>
    <name type="synonym">Erwinia cypripedii</name>
    <dbReference type="NCBI Taxonomy" id="55209"/>
    <lineage>
        <taxon>Bacteria</taxon>
        <taxon>Pseudomonadati</taxon>
        <taxon>Pseudomonadota</taxon>
        <taxon>Gammaproteobacteria</taxon>
        <taxon>Enterobacterales</taxon>
        <taxon>Erwiniaceae</taxon>
        <taxon>Pantoea</taxon>
    </lineage>
</organism>
<reference evidence="1 2" key="1">
    <citation type="submission" date="2017-11" db="EMBL/GenBank/DDBJ databases">
        <title>Genome sequence of Pantoea cypripedii NE1.</title>
        <authorList>
            <person name="Nascimento F.X."/>
        </authorList>
    </citation>
    <scope>NUCLEOTIDE SEQUENCE [LARGE SCALE GENOMIC DNA]</scope>
    <source>
        <strain evidence="1 2">NE1</strain>
    </source>
</reference>
<dbReference type="EMBL" id="CP024768">
    <property type="protein sequence ID" value="QGY29799.1"/>
    <property type="molecule type" value="Genomic_DNA"/>
</dbReference>